<keyword evidence="2" id="KW-1185">Reference proteome</keyword>
<protein>
    <submittedName>
        <fullName evidence="1">Uncharacterized protein</fullName>
    </submittedName>
</protein>
<proteinExistence type="predicted"/>
<dbReference type="Proteomes" id="UP000516028">
    <property type="component" value="Chromosome"/>
</dbReference>
<dbReference type="RefSeq" id="WP_187724254.1">
    <property type="nucleotide sequence ID" value="NZ_CP060783.1"/>
</dbReference>
<sequence length="46" mass="4987">MVLMASHGIEALNAIHHAMKKMVLGDTKDCQSVPDKITKTPVVIIT</sequence>
<name>A0A7H0GK43_9BURK</name>
<evidence type="ECO:0000313" key="2">
    <source>
        <dbReference type="Proteomes" id="UP000516028"/>
    </source>
</evidence>
<accession>A0A7H0GK43</accession>
<organism evidence="1 2">
    <name type="scientific">Diaphorobacter aerolatus</name>
    <dbReference type="NCBI Taxonomy" id="1288495"/>
    <lineage>
        <taxon>Bacteria</taxon>
        <taxon>Pseudomonadati</taxon>
        <taxon>Pseudomonadota</taxon>
        <taxon>Betaproteobacteria</taxon>
        <taxon>Burkholderiales</taxon>
        <taxon>Comamonadaceae</taxon>
        <taxon>Diaphorobacter</taxon>
    </lineage>
</organism>
<gene>
    <name evidence="1" type="ORF">H9K75_22915</name>
</gene>
<dbReference type="AlphaFoldDB" id="A0A7H0GK43"/>
<evidence type="ECO:0000313" key="1">
    <source>
        <dbReference type="EMBL" id="QNP48659.1"/>
    </source>
</evidence>
<dbReference type="KEGG" id="daer:H9K75_22915"/>
<reference evidence="1 2" key="1">
    <citation type="submission" date="2020-08" db="EMBL/GenBank/DDBJ databases">
        <title>Genome sequence of Diaphorobacter aerolatus KACC 16536T.</title>
        <authorList>
            <person name="Hyun D.-W."/>
            <person name="Bae J.-W."/>
        </authorList>
    </citation>
    <scope>NUCLEOTIDE SEQUENCE [LARGE SCALE GENOMIC DNA]</scope>
    <source>
        <strain evidence="1 2">KACC 16536</strain>
    </source>
</reference>
<dbReference type="EMBL" id="CP060783">
    <property type="protein sequence ID" value="QNP48659.1"/>
    <property type="molecule type" value="Genomic_DNA"/>
</dbReference>